<dbReference type="AlphaFoldDB" id="A0A0F9GRG4"/>
<gene>
    <name evidence="1" type="ORF">LCGC14_1795070</name>
</gene>
<proteinExistence type="predicted"/>
<dbReference type="EMBL" id="LAZR01017212">
    <property type="protein sequence ID" value="KKM01375.1"/>
    <property type="molecule type" value="Genomic_DNA"/>
</dbReference>
<name>A0A0F9GRG4_9ZZZZ</name>
<organism evidence="1">
    <name type="scientific">marine sediment metagenome</name>
    <dbReference type="NCBI Taxonomy" id="412755"/>
    <lineage>
        <taxon>unclassified sequences</taxon>
        <taxon>metagenomes</taxon>
        <taxon>ecological metagenomes</taxon>
    </lineage>
</organism>
<accession>A0A0F9GRG4</accession>
<protein>
    <submittedName>
        <fullName evidence="1">Uncharacterized protein</fullName>
    </submittedName>
</protein>
<comment type="caution">
    <text evidence="1">The sequence shown here is derived from an EMBL/GenBank/DDBJ whole genome shotgun (WGS) entry which is preliminary data.</text>
</comment>
<sequence>MGDKTKGLYQKFDVDRTDGRSQIGEKHHDCEYFVLDLDHDPHAVGALLAYAQSCAAEYPILAADLLRKLPSMRKRVRAERRFPLTCDDPNQEL</sequence>
<reference evidence="1" key="1">
    <citation type="journal article" date="2015" name="Nature">
        <title>Complex archaea that bridge the gap between prokaryotes and eukaryotes.</title>
        <authorList>
            <person name="Spang A."/>
            <person name="Saw J.H."/>
            <person name="Jorgensen S.L."/>
            <person name="Zaremba-Niedzwiedzka K."/>
            <person name="Martijn J."/>
            <person name="Lind A.E."/>
            <person name="van Eijk R."/>
            <person name="Schleper C."/>
            <person name="Guy L."/>
            <person name="Ettema T.J."/>
        </authorList>
    </citation>
    <scope>NUCLEOTIDE SEQUENCE</scope>
</reference>
<evidence type="ECO:0000313" key="1">
    <source>
        <dbReference type="EMBL" id="KKM01375.1"/>
    </source>
</evidence>